<dbReference type="GO" id="GO:0016020">
    <property type="term" value="C:membrane"/>
    <property type="evidence" value="ECO:0007669"/>
    <property type="project" value="UniProtKB-SubCell"/>
</dbReference>
<dbReference type="OrthoDB" id="8895254at2759"/>
<keyword evidence="6 8" id="KW-0406">Ion transport</keyword>
<dbReference type="Proteomes" id="UP000287033">
    <property type="component" value="Unassembled WGS sequence"/>
</dbReference>
<dbReference type="CDD" id="cd20324">
    <property type="entry name" value="FXYD6"/>
    <property type="match status" value="1"/>
</dbReference>
<evidence type="ECO:0000256" key="4">
    <source>
        <dbReference type="ARBA" id="ARBA00022692"/>
    </source>
</evidence>
<keyword evidence="5 8" id="KW-1133">Transmembrane helix</keyword>
<dbReference type="GO" id="GO:0017080">
    <property type="term" value="F:sodium channel regulator activity"/>
    <property type="evidence" value="ECO:0007669"/>
    <property type="project" value="TreeGrafter"/>
</dbReference>
<reference evidence="9 10" key="1">
    <citation type="journal article" date="2018" name="Nat. Ecol. Evol.">
        <title>Shark genomes provide insights into elasmobranch evolution and the origin of vertebrates.</title>
        <authorList>
            <person name="Hara Y"/>
            <person name="Yamaguchi K"/>
            <person name="Onimaru K"/>
            <person name="Kadota M"/>
            <person name="Koyanagi M"/>
            <person name="Keeley SD"/>
            <person name="Tatsumi K"/>
            <person name="Tanaka K"/>
            <person name="Motone F"/>
            <person name="Kageyama Y"/>
            <person name="Nozu R"/>
            <person name="Adachi N"/>
            <person name="Nishimura O"/>
            <person name="Nakagawa R"/>
            <person name="Tanegashima C"/>
            <person name="Kiyatake I"/>
            <person name="Matsumoto R"/>
            <person name="Murakumo K"/>
            <person name="Nishida K"/>
            <person name="Terakita A"/>
            <person name="Kuratani S"/>
            <person name="Sato K"/>
            <person name="Hyodo S Kuraku.S."/>
        </authorList>
    </citation>
    <scope>NUCLEOTIDE SEQUENCE [LARGE SCALE GENOMIC DNA]</scope>
</reference>
<comment type="similarity">
    <text evidence="2 8">Belongs to the FXYD family.</text>
</comment>
<keyword evidence="10" id="KW-1185">Reference proteome</keyword>
<dbReference type="AlphaFoldDB" id="A0A401S747"/>
<evidence type="ECO:0000256" key="5">
    <source>
        <dbReference type="ARBA" id="ARBA00022989"/>
    </source>
</evidence>
<evidence type="ECO:0000256" key="1">
    <source>
        <dbReference type="ARBA" id="ARBA00004167"/>
    </source>
</evidence>
<evidence type="ECO:0000256" key="3">
    <source>
        <dbReference type="ARBA" id="ARBA00022448"/>
    </source>
</evidence>
<keyword evidence="7 8" id="KW-0472">Membrane</keyword>
<dbReference type="InterPro" id="IPR047297">
    <property type="entry name" value="FXYD_motif"/>
</dbReference>
<comment type="subcellular location">
    <subcellularLocation>
        <location evidence="1">Membrane</location>
        <topology evidence="1">Single-pass membrane protein</topology>
    </subcellularLocation>
</comment>
<evidence type="ECO:0000256" key="8">
    <source>
        <dbReference type="RuleBase" id="RU364131"/>
    </source>
</evidence>
<evidence type="ECO:0000256" key="6">
    <source>
        <dbReference type="ARBA" id="ARBA00023065"/>
    </source>
</evidence>
<evidence type="ECO:0000313" key="9">
    <source>
        <dbReference type="EMBL" id="GCC26223.1"/>
    </source>
</evidence>
<dbReference type="STRING" id="137246.A0A401S747"/>
<feature type="transmembrane region" description="Helical" evidence="8">
    <location>
        <begin position="64"/>
        <end position="83"/>
    </location>
</feature>
<organism evidence="9 10">
    <name type="scientific">Chiloscyllium punctatum</name>
    <name type="common">Brownbanded bambooshark</name>
    <name type="synonym">Hemiscyllium punctatum</name>
    <dbReference type="NCBI Taxonomy" id="137246"/>
    <lineage>
        <taxon>Eukaryota</taxon>
        <taxon>Metazoa</taxon>
        <taxon>Chordata</taxon>
        <taxon>Craniata</taxon>
        <taxon>Vertebrata</taxon>
        <taxon>Chondrichthyes</taxon>
        <taxon>Elasmobranchii</taxon>
        <taxon>Galeomorphii</taxon>
        <taxon>Galeoidea</taxon>
        <taxon>Orectolobiformes</taxon>
        <taxon>Hemiscylliidae</taxon>
        <taxon>Chiloscyllium</taxon>
    </lineage>
</organism>
<feature type="transmembrane region" description="Helical" evidence="8">
    <location>
        <begin position="21"/>
        <end position="44"/>
    </location>
</feature>
<dbReference type="Gene3D" id="1.20.5.780">
    <property type="entry name" value="Single helix bin"/>
    <property type="match status" value="1"/>
</dbReference>
<dbReference type="EMBL" id="BEZZ01000115">
    <property type="protein sequence ID" value="GCC26223.1"/>
    <property type="molecule type" value="Genomic_DNA"/>
</dbReference>
<evidence type="ECO:0000256" key="2">
    <source>
        <dbReference type="ARBA" id="ARBA00005948"/>
    </source>
</evidence>
<keyword evidence="4 8" id="KW-0812">Transmembrane</keyword>
<evidence type="ECO:0000256" key="7">
    <source>
        <dbReference type="ARBA" id="ARBA00023136"/>
    </source>
</evidence>
<dbReference type="GO" id="GO:0043269">
    <property type="term" value="P:regulation of monoatomic ion transport"/>
    <property type="evidence" value="ECO:0007669"/>
    <property type="project" value="InterPro"/>
</dbReference>
<protein>
    <recommendedName>
        <fullName evidence="8">FXYD domain-containing ion transport regulator</fullName>
    </recommendedName>
</protein>
<comment type="caution">
    <text evidence="9">The sequence shown here is derived from an EMBL/GenBank/DDBJ whole genome shotgun (WGS) entry which is preliminary data.</text>
</comment>
<keyword evidence="3 8" id="KW-0813">Transport</keyword>
<proteinExistence type="inferred from homology"/>
<sequence length="141" mass="15692">MRGDRRGTQTLARAVWAEWPARAADTMEACMLVLCCGLVHLAVAGNSTNMEKDEFYYDYETLRIGGLVFAVILFTLGILLILSRKCRCSFNQKASNRSSSQSGELMSSKHEDIDMRIEAIGIFDRFSKTPPASLPTCCTKN</sequence>
<evidence type="ECO:0000313" key="10">
    <source>
        <dbReference type="Proteomes" id="UP000287033"/>
    </source>
</evidence>
<dbReference type="InterPro" id="IPR000272">
    <property type="entry name" value="Ion-transport_regulator_FXYD"/>
</dbReference>
<gene>
    <name evidence="9" type="ORF">chiPu_0004638</name>
</gene>
<comment type="caution">
    <text evidence="8">Lacks conserved residue(s) required for the propagation of feature annotation.</text>
</comment>
<dbReference type="Pfam" id="PF02038">
    <property type="entry name" value="ATP1G1_PLM_MAT8"/>
    <property type="match status" value="1"/>
</dbReference>
<name>A0A401S747_CHIPU</name>
<dbReference type="PANTHER" id="PTHR14132">
    <property type="entry name" value="SODIUM/POTASSIUM-TRANSPORTING ATPASE SUBUNIT GAMMA"/>
    <property type="match status" value="1"/>
</dbReference>
<dbReference type="GO" id="GO:0006811">
    <property type="term" value="P:monoatomic ion transport"/>
    <property type="evidence" value="ECO:0007669"/>
    <property type="project" value="UniProtKB-KW"/>
</dbReference>
<accession>A0A401S747</accession>
<dbReference type="PROSITE" id="PS01310">
    <property type="entry name" value="FXYD"/>
    <property type="match status" value="1"/>
</dbReference>